<dbReference type="GO" id="GO:0008233">
    <property type="term" value="F:peptidase activity"/>
    <property type="evidence" value="ECO:0007669"/>
    <property type="project" value="InterPro"/>
</dbReference>
<accession>A0A2S2DRP4</accession>
<dbReference type="Gene3D" id="3.30.1380.10">
    <property type="match status" value="1"/>
</dbReference>
<evidence type="ECO:0000313" key="3">
    <source>
        <dbReference type="Proteomes" id="UP000245468"/>
    </source>
</evidence>
<dbReference type="RefSeq" id="WP_109321761.1">
    <property type="nucleotide sequence ID" value="NZ_CP029346.1"/>
</dbReference>
<dbReference type="Pfam" id="PF13539">
    <property type="entry name" value="Peptidase_M15_4"/>
    <property type="match status" value="1"/>
</dbReference>
<protein>
    <submittedName>
        <fullName evidence="2">Peptidoglycan L-alanyl-D-glutamate endopeptidase CwlK</fullName>
        <ecNumber evidence="2">3.4.-.-</ecNumber>
    </submittedName>
</protein>
<dbReference type="EMBL" id="CP029346">
    <property type="protein sequence ID" value="AWL07982.1"/>
    <property type="molecule type" value="Genomic_DNA"/>
</dbReference>
<dbReference type="Proteomes" id="UP000245468">
    <property type="component" value="Chromosome"/>
</dbReference>
<gene>
    <name evidence="2" type="primary">cwlK</name>
    <name evidence="2" type="ORF">HME7025_00097</name>
</gene>
<dbReference type="EC" id="3.4.-.-" evidence="2"/>
<dbReference type="SUPFAM" id="SSF55166">
    <property type="entry name" value="Hedgehog/DD-peptidase"/>
    <property type="match status" value="1"/>
</dbReference>
<sequence>MSQRDQVTLDRIELLHPLLRDEALKIYQKCCSALTGRATVRFTYTTRSFKEQNLLYAQGRTKPGKVVTKAKAGFSFHNYGLAIDICLIIDGKEASWNDLKDFDYDGLADWMEIVAIFKEFGWEWGGDFKSILDKPHFQKTFGYKVEKLLTIYNAGQLDISGFVKIAA</sequence>
<dbReference type="InterPro" id="IPR039561">
    <property type="entry name" value="Peptidase_M15C"/>
</dbReference>
<feature type="domain" description="Peptidase M15C" evidence="1">
    <location>
        <begin position="70"/>
        <end position="138"/>
    </location>
</feature>
<dbReference type="InterPro" id="IPR009045">
    <property type="entry name" value="Zn_M74/Hedgehog-like"/>
</dbReference>
<evidence type="ECO:0000313" key="2">
    <source>
        <dbReference type="EMBL" id="AWL07982.1"/>
    </source>
</evidence>
<evidence type="ECO:0000259" key="1">
    <source>
        <dbReference type="Pfam" id="PF13539"/>
    </source>
</evidence>
<keyword evidence="2" id="KW-0378">Hydrolase</keyword>
<name>A0A2S2DRP4_9BACT</name>
<dbReference type="OrthoDB" id="9799970at2"/>
<proteinExistence type="predicted"/>
<dbReference type="KEGG" id="psez:HME7025_00097"/>
<dbReference type="AlphaFoldDB" id="A0A2S2DRP4"/>
<organism evidence="2 3">
    <name type="scientific">Aquirufa nivalisilvae</name>
    <dbReference type="NCBI Taxonomy" id="2516557"/>
    <lineage>
        <taxon>Bacteria</taxon>
        <taxon>Pseudomonadati</taxon>
        <taxon>Bacteroidota</taxon>
        <taxon>Cytophagia</taxon>
        <taxon>Cytophagales</taxon>
        <taxon>Flectobacillaceae</taxon>
        <taxon>Aquirufa</taxon>
    </lineage>
</organism>
<keyword evidence="3" id="KW-1185">Reference proteome</keyword>
<reference evidence="3" key="1">
    <citation type="submission" date="2018-05" db="EMBL/GenBank/DDBJ databases">
        <title>Pseudarcicella sp. HME7025 Genome sequencing and assembly.</title>
        <authorList>
            <person name="Kim H."/>
            <person name="Kang H."/>
            <person name="Joh K."/>
        </authorList>
    </citation>
    <scope>NUCLEOTIDE SEQUENCE [LARGE SCALE GENOMIC DNA]</scope>
    <source>
        <strain evidence="3">HME7025</strain>
    </source>
</reference>
<dbReference type="CDD" id="cd14845">
    <property type="entry name" value="L-Ala-D-Glu_peptidase_like"/>
    <property type="match status" value="1"/>
</dbReference>